<feature type="region of interest" description="Disordered" evidence="1">
    <location>
        <begin position="254"/>
        <end position="346"/>
    </location>
</feature>
<feature type="region of interest" description="Disordered" evidence="1">
    <location>
        <begin position="688"/>
        <end position="736"/>
    </location>
</feature>
<feature type="compositionally biased region" description="Acidic residues" evidence="1">
    <location>
        <begin position="275"/>
        <end position="287"/>
    </location>
</feature>
<sequence>MDPQDSLMDNDSSNSGGGGYGGMEDGPPGVGPGPGPLPPSGQFQPNSRGGMMPPPPSMMPPPHLGPPHPPMGPPPQMMGPPGMGMNMPPPGMSMQGMPPPGMGMGPPPGMGMGPPPGMPPPPSGMGQLGGMNQMPPGMGPPPPPPGMVPPNMSQPPPGQGSPQQSPQQQQQPSPQRPKIADGPPGEEEQQPLPSLMSVRVERPPPQVLREDQKQNSSFSEKDQKLPHALEKVLALKNQRASELGIDSDAIDAVQVGSEETRNEPATPVILQPAFDDIEDYEDDDDDRETITKKKKKDSKKKMKNKRKKKKNKSSKIVLSVLNEKNKSEKTGDGEGKENEKEEVKPDVEVEYIQEKMNMFELEPQYRSFSKIFEIFRIAEPEVVVETQKDSNSDAQAAQRKDLAKVPKLPEDDDLDDPIDKVDDDKPKLSKRKLKKLTRLSIAELKQLVNRPDVVEMHDVTARDPKLLVQLKAHRNTVPVPRHWCFKRKYLQGKRGIEKPPFDLPDFIKKTGIMEMRSSLQDKEEQKTLKAKMRERARPKMGKIDIDYQKLHDAFFKWQTKPRLTIHGDLYYEGKEFETRLKEKKPGDLSAELRTALGMPVGPNAHKVPPPWLIAMQRYGPPPSYPSLKIPGLNCPIPEGCQFGYHAGGWGKPPVDETGKPLYGDVFATHTSASDIKLDEDDVEKTIWGELESDSEEESEEEEDEEDEEAGKDDATGLMTPSEGLITPSGIASIPTGMETPDIIELRKKKIEAEMEGGETPALYQVLAEKRVERIGSAMMASTHVYDVGSAALGAAGVGPAPGANTGLSTPGPRKDTVELALDPSELDLDTDAMAARYEQQMREQQSHLQKEDLSDMLAEHVQRQKNKRKKQQSQDGKPTKKYKEFKF</sequence>
<feature type="compositionally biased region" description="Basic and acidic residues" evidence="1">
    <location>
        <begin position="839"/>
        <end position="862"/>
    </location>
</feature>
<keyword evidence="4" id="KW-1185">Reference proteome</keyword>
<feature type="compositionally biased region" description="Basic and acidic residues" evidence="1">
    <location>
        <begin position="877"/>
        <end position="887"/>
    </location>
</feature>
<feature type="compositionally biased region" description="Basic and acidic residues" evidence="1">
    <location>
        <begin position="398"/>
        <end position="409"/>
    </location>
</feature>
<dbReference type="InterPro" id="IPR007180">
    <property type="entry name" value="DUF382"/>
</dbReference>
<gene>
    <name evidence="3" type="ORF">NTJ_04558</name>
</gene>
<feature type="domain" description="PSP proline-rich" evidence="2">
    <location>
        <begin position="580"/>
        <end position="638"/>
    </location>
</feature>
<feature type="compositionally biased region" description="Pro residues" evidence="1">
    <location>
        <begin position="87"/>
        <end position="123"/>
    </location>
</feature>
<feature type="compositionally biased region" description="Acidic residues" evidence="1">
    <location>
        <begin position="690"/>
        <end position="710"/>
    </location>
</feature>
<feature type="compositionally biased region" description="Pro residues" evidence="1">
    <location>
        <begin position="137"/>
        <end position="159"/>
    </location>
</feature>
<feature type="compositionally biased region" description="Pro residues" evidence="1">
    <location>
        <begin position="29"/>
        <end position="39"/>
    </location>
</feature>
<dbReference type="Proteomes" id="UP001307889">
    <property type="component" value="Chromosome 3"/>
</dbReference>
<feature type="compositionally biased region" description="Gly residues" evidence="1">
    <location>
        <begin position="15"/>
        <end position="24"/>
    </location>
</feature>
<feature type="region of interest" description="Disordered" evidence="1">
    <location>
        <begin position="839"/>
        <end position="887"/>
    </location>
</feature>
<evidence type="ECO:0000259" key="2">
    <source>
        <dbReference type="SMART" id="SM00581"/>
    </source>
</evidence>
<feature type="compositionally biased region" description="Basic residues" evidence="1">
    <location>
        <begin position="292"/>
        <end position="313"/>
    </location>
</feature>
<accession>A0ABN7AHL1</accession>
<dbReference type="InterPro" id="IPR052584">
    <property type="entry name" value="U2_snRNP_Complex_Component"/>
</dbReference>
<evidence type="ECO:0000256" key="1">
    <source>
        <dbReference type="SAM" id="MobiDB-lite"/>
    </source>
</evidence>
<protein>
    <submittedName>
        <fullName evidence="3">Splicing factor 3B subunit</fullName>
    </submittedName>
</protein>
<organism evidence="3 4">
    <name type="scientific">Nesidiocoris tenuis</name>
    <dbReference type="NCBI Taxonomy" id="355587"/>
    <lineage>
        <taxon>Eukaryota</taxon>
        <taxon>Metazoa</taxon>
        <taxon>Ecdysozoa</taxon>
        <taxon>Arthropoda</taxon>
        <taxon>Hexapoda</taxon>
        <taxon>Insecta</taxon>
        <taxon>Pterygota</taxon>
        <taxon>Neoptera</taxon>
        <taxon>Paraneoptera</taxon>
        <taxon>Hemiptera</taxon>
        <taxon>Heteroptera</taxon>
        <taxon>Panheteroptera</taxon>
        <taxon>Cimicomorpha</taxon>
        <taxon>Miridae</taxon>
        <taxon>Dicyphina</taxon>
        <taxon>Nesidiocoris</taxon>
    </lineage>
</organism>
<feature type="compositionally biased region" description="Basic and acidic residues" evidence="1">
    <location>
        <begin position="208"/>
        <end position="225"/>
    </location>
</feature>
<proteinExistence type="predicted"/>
<dbReference type="Pfam" id="PF04046">
    <property type="entry name" value="PSP"/>
    <property type="match status" value="1"/>
</dbReference>
<evidence type="ECO:0000313" key="3">
    <source>
        <dbReference type="EMBL" id="BES91750.1"/>
    </source>
</evidence>
<feature type="region of interest" description="Disordered" evidence="1">
    <location>
        <begin position="1"/>
        <end position="225"/>
    </location>
</feature>
<dbReference type="SMART" id="SM00581">
    <property type="entry name" value="PSP"/>
    <property type="match status" value="1"/>
</dbReference>
<name>A0ABN7AHL1_9HEMI</name>
<feature type="compositionally biased region" description="Low complexity" evidence="1">
    <location>
        <begin position="160"/>
        <end position="173"/>
    </location>
</feature>
<feature type="region of interest" description="Disordered" evidence="1">
    <location>
        <begin position="386"/>
        <end position="425"/>
    </location>
</feature>
<feature type="compositionally biased region" description="Basic and acidic residues" evidence="1">
    <location>
        <begin position="323"/>
        <end position="346"/>
    </location>
</feature>
<dbReference type="InterPro" id="IPR006568">
    <property type="entry name" value="PSP_pro-rich"/>
</dbReference>
<evidence type="ECO:0000313" key="4">
    <source>
        <dbReference type="Proteomes" id="UP001307889"/>
    </source>
</evidence>
<dbReference type="PANTHER" id="PTHR12785">
    <property type="entry name" value="SPLICING FACTOR 3B"/>
    <property type="match status" value="1"/>
</dbReference>
<dbReference type="PANTHER" id="PTHR12785:SF6">
    <property type="entry name" value="SPLICING FACTOR 3B SUBUNIT 2"/>
    <property type="match status" value="1"/>
</dbReference>
<reference evidence="3 4" key="1">
    <citation type="submission" date="2023-09" db="EMBL/GenBank/DDBJ databases">
        <title>Nesidiocoris tenuis whole genome shotgun sequence.</title>
        <authorList>
            <person name="Shibata T."/>
            <person name="Shimoda M."/>
            <person name="Kobayashi T."/>
            <person name="Uehara T."/>
        </authorList>
    </citation>
    <scope>NUCLEOTIDE SEQUENCE [LARGE SCALE GENOMIC DNA]</scope>
    <source>
        <strain evidence="3 4">Japan</strain>
    </source>
</reference>
<dbReference type="Pfam" id="PF04037">
    <property type="entry name" value="DUF382"/>
    <property type="match status" value="1"/>
</dbReference>
<feature type="compositionally biased region" description="Pro residues" evidence="1">
    <location>
        <begin position="52"/>
        <end position="78"/>
    </location>
</feature>
<dbReference type="EMBL" id="AP028911">
    <property type="protein sequence ID" value="BES91750.1"/>
    <property type="molecule type" value="Genomic_DNA"/>
</dbReference>